<sequence length="258" mass="29697">MEKSKFVELCLKEVQSINFVNVTAKGQNPCAHSMHFFTKDHRRVSIQSVANQLDMVCSNESRSILLFIGRSSSSRIMQQLVFFKICDCSDMKCLRDLCYLDQLEELKIKCMPHLVLPQLDAFPKNLKKLAFTCTCFPLEDLKIVGKLPKLESLRLAYDACVGEEWEVVEEGFPRLKFLLLKFMGIKYWRASSDHFPRLERLFLQSCRFLDSIPRDFADIMTLTLIDIRRCAESVGNSAKLIQQDIQDNYAGSVEVCIS</sequence>
<protein>
    <submittedName>
        <fullName evidence="1">Uncharacterized protein</fullName>
    </submittedName>
</protein>
<dbReference type="PANTHER" id="PTHR15140:SF29">
    <property type="entry name" value="LATE BLIGHT RESISTANCE PROTEIN R1-A-LIKE"/>
    <property type="match status" value="1"/>
</dbReference>
<dbReference type="EMBL" id="JACEIK010000836">
    <property type="protein sequence ID" value="MCD7462791.1"/>
    <property type="molecule type" value="Genomic_DNA"/>
</dbReference>
<keyword evidence="2" id="KW-1185">Reference proteome</keyword>
<dbReference type="Gene3D" id="3.80.10.10">
    <property type="entry name" value="Ribonuclease Inhibitor"/>
    <property type="match status" value="1"/>
</dbReference>
<reference evidence="1 2" key="1">
    <citation type="journal article" date="2021" name="BMC Genomics">
        <title>Datura genome reveals duplications of psychoactive alkaloid biosynthetic genes and high mutation rate following tissue culture.</title>
        <authorList>
            <person name="Rajewski A."/>
            <person name="Carter-House D."/>
            <person name="Stajich J."/>
            <person name="Litt A."/>
        </authorList>
    </citation>
    <scope>NUCLEOTIDE SEQUENCE [LARGE SCALE GENOMIC DNA]</scope>
    <source>
        <strain evidence="1">AR-01</strain>
    </source>
</reference>
<proteinExistence type="predicted"/>
<dbReference type="SUPFAM" id="SSF52047">
    <property type="entry name" value="RNI-like"/>
    <property type="match status" value="1"/>
</dbReference>
<dbReference type="Proteomes" id="UP000823775">
    <property type="component" value="Unassembled WGS sequence"/>
</dbReference>
<evidence type="ECO:0000313" key="2">
    <source>
        <dbReference type="Proteomes" id="UP000823775"/>
    </source>
</evidence>
<evidence type="ECO:0000313" key="1">
    <source>
        <dbReference type="EMBL" id="MCD7462791.1"/>
    </source>
</evidence>
<comment type="caution">
    <text evidence="1">The sequence shown here is derived from an EMBL/GenBank/DDBJ whole genome shotgun (WGS) entry which is preliminary data.</text>
</comment>
<name>A0ABS8SUS3_DATST</name>
<gene>
    <name evidence="1" type="ORF">HAX54_049371</name>
</gene>
<accession>A0ABS8SUS3</accession>
<dbReference type="PANTHER" id="PTHR15140">
    <property type="entry name" value="TUBULIN-SPECIFIC CHAPERONE E"/>
    <property type="match status" value="1"/>
</dbReference>
<dbReference type="InterPro" id="IPR032675">
    <property type="entry name" value="LRR_dom_sf"/>
</dbReference>
<organism evidence="1 2">
    <name type="scientific">Datura stramonium</name>
    <name type="common">Jimsonweed</name>
    <name type="synonym">Common thornapple</name>
    <dbReference type="NCBI Taxonomy" id="4076"/>
    <lineage>
        <taxon>Eukaryota</taxon>
        <taxon>Viridiplantae</taxon>
        <taxon>Streptophyta</taxon>
        <taxon>Embryophyta</taxon>
        <taxon>Tracheophyta</taxon>
        <taxon>Spermatophyta</taxon>
        <taxon>Magnoliopsida</taxon>
        <taxon>eudicotyledons</taxon>
        <taxon>Gunneridae</taxon>
        <taxon>Pentapetalae</taxon>
        <taxon>asterids</taxon>
        <taxon>lamiids</taxon>
        <taxon>Solanales</taxon>
        <taxon>Solanaceae</taxon>
        <taxon>Solanoideae</taxon>
        <taxon>Datureae</taxon>
        <taxon>Datura</taxon>
    </lineage>
</organism>